<evidence type="ECO:0000313" key="11">
    <source>
        <dbReference type="Proteomes" id="UP000075714"/>
    </source>
</evidence>
<comment type="caution">
    <text evidence="10">The sequence shown here is derived from an EMBL/GenBank/DDBJ whole genome shotgun (WGS) entry which is preliminary data.</text>
</comment>
<dbReference type="CDD" id="cd07302">
    <property type="entry name" value="CHD"/>
    <property type="match status" value="1"/>
</dbReference>
<dbReference type="GO" id="GO:0004016">
    <property type="term" value="F:adenylate cyclase activity"/>
    <property type="evidence" value="ECO:0007669"/>
    <property type="project" value="TreeGrafter"/>
</dbReference>
<evidence type="ECO:0000256" key="5">
    <source>
        <dbReference type="ARBA" id="ARBA00023136"/>
    </source>
</evidence>
<accession>A0A150GNB3</accession>
<keyword evidence="3" id="KW-0547">Nucleotide-binding</keyword>
<dbReference type="GO" id="GO:0005886">
    <property type="term" value="C:plasma membrane"/>
    <property type="evidence" value="ECO:0007669"/>
    <property type="project" value="TreeGrafter"/>
</dbReference>
<evidence type="ECO:0000256" key="6">
    <source>
        <dbReference type="ARBA" id="ARBA00023239"/>
    </source>
</evidence>
<keyword evidence="2" id="KW-0812">Transmembrane</keyword>
<dbReference type="GO" id="GO:0001653">
    <property type="term" value="F:peptide receptor activity"/>
    <property type="evidence" value="ECO:0007669"/>
    <property type="project" value="TreeGrafter"/>
</dbReference>
<proteinExistence type="inferred from homology"/>
<keyword evidence="5" id="KW-0472">Membrane</keyword>
<evidence type="ECO:0000256" key="2">
    <source>
        <dbReference type="ARBA" id="ARBA00022692"/>
    </source>
</evidence>
<dbReference type="InterPro" id="IPR050401">
    <property type="entry name" value="Cyclic_nucleotide_synthase"/>
</dbReference>
<sequence length="437" mass="46221">MPIPARGSGGAQLQPRNSQLLRGPQRPPPPLRVSSVGLEIIESPVASSAQPPPHALFAPTSVHHLLMAEQPPEQGGQLRGNASSTAFVDAPPPPPGSAIVRQHPHLAPVDLGSGAPQWSDPESDLECWHEIWATGAVDSVTGQEVIVLTQLDVTAKVIAERHLAMVMESEHRLVEQLFPRHVLKHFTEQWTTASDLLVGGGRLQEGGCHRGSAAAAPEAPPPAAAAAADKPLSGTGADGASCENGPSLVRDCGMECNALATWHPEVTLLFADVKGFTNMCEKVEPSQVMGFLNALYSRFDDMLDSYGVYKASTVETIGDCYFVAGGLIQEDEDGMAAAMLAAAREVVLPTTGEPVELRVGLHTGPVVSGVVGTRMPRFCLFGDTVNTASRMESTGVPGAVHASEATFLRLLRTEGWRPTGGVQVKGKGTLNTYLWQP</sequence>
<evidence type="ECO:0000256" key="1">
    <source>
        <dbReference type="ARBA" id="ARBA00004370"/>
    </source>
</evidence>
<dbReference type="SMART" id="SM00044">
    <property type="entry name" value="CYCc"/>
    <property type="match status" value="1"/>
</dbReference>
<gene>
    <name evidence="10" type="ORF">GPECTOR_13g752</name>
</gene>
<feature type="domain" description="Guanylate cyclase" evidence="9">
    <location>
        <begin position="267"/>
        <end position="392"/>
    </location>
</feature>
<keyword evidence="11" id="KW-1185">Reference proteome</keyword>
<reference evidence="11" key="1">
    <citation type="journal article" date="2016" name="Nat. Commun.">
        <title>The Gonium pectorale genome demonstrates co-option of cell cycle regulation during the evolution of multicellularity.</title>
        <authorList>
            <person name="Hanschen E.R."/>
            <person name="Marriage T.N."/>
            <person name="Ferris P.J."/>
            <person name="Hamaji T."/>
            <person name="Toyoda A."/>
            <person name="Fujiyama A."/>
            <person name="Neme R."/>
            <person name="Noguchi H."/>
            <person name="Minakuchi Y."/>
            <person name="Suzuki M."/>
            <person name="Kawai-Toyooka H."/>
            <person name="Smith D.R."/>
            <person name="Sparks H."/>
            <person name="Anderson J."/>
            <person name="Bakaric R."/>
            <person name="Luria V."/>
            <person name="Karger A."/>
            <person name="Kirschner M.W."/>
            <person name="Durand P.M."/>
            <person name="Michod R.E."/>
            <person name="Nozaki H."/>
            <person name="Olson B.J."/>
        </authorList>
    </citation>
    <scope>NUCLEOTIDE SEQUENCE [LARGE SCALE GENOMIC DNA]</scope>
    <source>
        <strain evidence="11">NIES-2863</strain>
    </source>
</reference>
<keyword evidence="6 7" id="KW-0456">Lyase</keyword>
<evidence type="ECO:0000256" key="8">
    <source>
        <dbReference type="SAM" id="MobiDB-lite"/>
    </source>
</evidence>
<dbReference type="InterPro" id="IPR001054">
    <property type="entry name" value="A/G_cyclase"/>
</dbReference>
<dbReference type="PROSITE" id="PS00452">
    <property type="entry name" value="GUANYLATE_CYCLASE_1"/>
    <property type="match status" value="1"/>
</dbReference>
<feature type="region of interest" description="Disordered" evidence="8">
    <location>
        <begin position="208"/>
        <end position="240"/>
    </location>
</feature>
<dbReference type="FunFam" id="3.30.70.1230:FF:000030">
    <property type="entry name" value="Si:ch211-215j19.12"/>
    <property type="match status" value="1"/>
</dbReference>
<comment type="subcellular location">
    <subcellularLocation>
        <location evidence="1">Membrane</location>
    </subcellularLocation>
</comment>
<feature type="region of interest" description="Disordered" evidence="8">
    <location>
        <begin position="1"/>
        <end position="33"/>
    </location>
</feature>
<evidence type="ECO:0000313" key="10">
    <source>
        <dbReference type="EMBL" id="KXZ51265.1"/>
    </source>
</evidence>
<dbReference type="InterPro" id="IPR018297">
    <property type="entry name" value="A/G_cyclase_CS"/>
</dbReference>
<dbReference type="GO" id="GO:0000166">
    <property type="term" value="F:nucleotide binding"/>
    <property type="evidence" value="ECO:0007669"/>
    <property type="project" value="UniProtKB-KW"/>
</dbReference>
<evidence type="ECO:0000259" key="9">
    <source>
        <dbReference type="PROSITE" id="PS50125"/>
    </source>
</evidence>
<dbReference type="AlphaFoldDB" id="A0A150GNB3"/>
<organism evidence="10 11">
    <name type="scientific">Gonium pectorale</name>
    <name type="common">Green alga</name>
    <dbReference type="NCBI Taxonomy" id="33097"/>
    <lineage>
        <taxon>Eukaryota</taxon>
        <taxon>Viridiplantae</taxon>
        <taxon>Chlorophyta</taxon>
        <taxon>core chlorophytes</taxon>
        <taxon>Chlorophyceae</taxon>
        <taxon>CS clade</taxon>
        <taxon>Chlamydomonadales</taxon>
        <taxon>Volvocaceae</taxon>
        <taxon>Gonium</taxon>
    </lineage>
</organism>
<dbReference type="EMBL" id="LSYV01000014">
    <property type="protein sequence ID" value="KXZ51265.1"/>
    <property type="molecule type" value="Genomic_DNA"/>
</dbReference>
<evidence type="ECO:0000256" key="3">
    <source>
        <dbReference type="ARBA" id="ARBA00022741"/>
    </source>
</evidence>
<dbReference type="PANTHER" id="PTHR11920:SF335">
    <property type="entry name" value="GUANYLATE CYCLASE"/>
    <property type="match status" value="1"/>
</dbReference>
<evidence type="ECO:0000256" key="4">
    <source>
        <dbReference type="ARBA" id="ARBA00022989"/>
    </source>
</evidence>
<dbReference type="Proteomes" id="UP000075714">
    <property type="component" value="Unassembled WGS sequence"/>
</dbReference>
<dbReference type="PROSITE" id="PS50125">
    <property type="entry name" value="GUANYLATE_CYCLASE_2"/>
    <property type="match status" value="1"/>
</dbReference>
<dbReference type="OrthoDB" id="548029at2759"/>
<dbReference type="Pfam" id="PF00211">
    <property type="entry name" value="Guanylate_cyc"/>
    <property type="match status" value="1"/>
</dbReference>
<dbReference type="PANTHER" id="PTHR11920">
    <property type="entry name" value="GUANYLYL CYCLASE"/>
    <property type="match status" value="1"/>
</dbReference>
<dbReference type="InterPro" id="IPR029787">
    <property type="entry name" value="Nucleotide_cyclase"/>
</dbReference>
<protein>
    <recommendedName>
        <fullName evidence="9">Guanylate cyclase domain-containing protein</fullName>
    </recommendedName>
</protein>
<dbReference type="Gene3D" id="3.30.70.1230">
    <property type="entry name" value="Nucleotide cyclase"/>
    <property type="match status" value="1"/>
</dbReference>
<dbReference type="GO" id="GO:0035556">
    <property type="term" value="P:intracellular signal transduction"/>
    <property type="evidence" value="ECO:0007669"/>
    <property type="project" value="InterPro"/>
</dbReference>
<keyword evidence="4" id="KW-1133">Transmembrane helix</keyword>
<dbReference type="GO" id="GO:0004383">
    <property type="term" value="F:guanylate cyclase activity"/>
    <property type="evidence" value="ECO:0007669"/>
    <property type="project" value="TreeGrafter"/>
</dbReference>
<name>A0A150GNB3_GONPE</name>
<evidence type="ECO:0000256" key="7">
    <source>
        <dbReference type="RuleBase" id="RU000405"/>
    </source>
</evidence>
<dbReference type="SUPFAM" id="SSF55073">
    <property type="entry name" value="Nucleotide cyclase"/>
    <property type="match status" value="1"/>
</dbReference>
<comment type="similarity">
    <text evidence="7">Belongs to the adenylyl cyclase class-4/guanylyl cyclase family.</text>
</comment>
<dbReference type="GO" id="GO:0007168">
    <property type="term" value="P:receptor guanylyl cyclase signaling pathway"/>
    <property type="evidence" value="ECO:0007669"/>
    <property type="project" value="TreeGrafter"/>
</dbReference>